<protein>
    <submittedName>
        <fullName evidence="1">15905_t:CDS:1</fullName>
    </submittedName>
</protein>
<evidence type="ECO:0000313" key="1">
    <source>
        <dbReference type="EMBL" id="CAG8757010.1"/>
    </source>
</evidence>
<dbReference type="Proteomes" id="UP000789920">
    <property type="component" value="Unassembled WGS sequence"/>
</dbReference>
<organism evidence="1 2">
    <name type="scientific">Racocetra persica</name>
    <dbReference type="NCBI Taxonomy" id="160502"/>
    <lineage>
        <taxon>Eukaryota</taxon>
        <taxon>Fungi</taxon>
        <taxon>Fungi incertae sedis</taxon>
        <taxon>Mucoromycota</taxon>
        <taxon>Glomeromycotina</taxon>
        <taxon>Glomeromycetes</taxon>
        <taxon>Diversisporales</taxon>
        <taxon>Gigasporaceae</taxon>
        <taxon>Racocetra</taxon>
    </lineage>
</organism>
<dbReference type="EMBL" id="CAJVQC010034680">
    <property type="protein sequence ID" value="CAG8757010.1"/>
    <property type="molecule type" value="Genomic_DNA"/>
</dbReference>
<gene>
    <name evidence="1" type="ORF">RPERSI_LOCUS14785</name>
</gene>
<sequence length="52" mass="5979">MAFLGFRRFPTPIVKPMWPFMASASITLYLLHKIEKAGQSVSPYDVDPRNPR</sequence>
<evidence type="ECO:0000313" key="2">
    <source>
        <dbReference type="Proteomes" id="UP000789920"/>
    </source>
</evidence>
<feature type="non-terminal residue" evidence="1">
    <location>
        <position position="52"/>
    </location>
</feature>
<accession>A0ACA9QLX1</accession>
<proteinExistence type="predicted"/>
<name>A0ACA9QLX1_9GLOM</name>
<reference evidence="1" key="1">
    <citation type="submission" date="2021-06" db="EMBL/GenBank/DDBJ databases">
        <authorList>
            <person name="Kallberg Y."/>
            <person name="Tangrot J."/>
            <person name="Rosling A."/>
        </authorList>
    </citation>
    <scope>NUCLEOTIDE SEQUENCE</scope>
    <source>
        <strain evidence="1">MA461A</strain>
    </source>
</reference>
<comment type="caution">
    <text evidence="1">The sequence shown here is derived from an EMBL/GenBank/DDBJ whole genome shotgun (WGS) entry which is preliminary data.</text>
</comment>
<keyword evidence="2" id="KW-1185">Reference proteome</keyword>